<comment type="caution">
    <text evidence="1">The sequence shown here is derived from an EMBL/GenBank/DDBJ whole genome shotgun (WGS) entry which is preliminary data.</text>
</comment>
<dbReference type="Proteomes" id="UP000460287">
    <property type="component" value="Unassembled WGS sequence"/>
</dbReference>
<keyword evidence="2" id="KW-1185">Reference proteome</keyword>
<sequence length="459" mass="52359">MKKSKSILSKILKTLLILIAAFLVFVVGKIIVLRQSAVTHIVTKNNVVENKTALPEKKITYKPVNMTAQKENSIHIVYNGKELNISDDIYKLNLRYYVNPEKVLKAMNLDVKSTGNSSFKCGNAHVDLEKQSFIINDTEHKLRGKSITINNTQYISINDIADMLNLRTHWDLKEKKIYMFTDHKNISAPAKSSNETAKVALIRFEDVSAGSGQEEDTNFEKFRILGDYLYSIGSKYNVTWIPRYKNPGKNVDNNLLTNDTFSNYEFISTLDHLIYRGATIGLHGYTHQNGDTVSAVGSEMTWRINTKESDVRAIAENALNTANTLNIPVKFFESPHYHAVRKQQKVLENYFSIMYEPYSGYWNANPIKTDKSLYVPAPIGYVKDEHGEAVTKDILKDSTFSLASVFVHPYKEFKFIKLSDIDENGYVDYTYEDNTPVKNIMKAFKQTNHQLIGVDELIK</sequence>
<evidence type="ECO:0000313" key="1">
    <source>
        <dbReference type="EMBL" id="MSR89952.1"/>
    </source>
</evidence>
<proteinExistence type="predicted"/>
<evidence type="ECO:0000313" key="2">
    <source>
        <dbReference type="Proteomes" id="UP000460287"/>
    </source>
</evidence>
<name>A0A7X2MVP0_9CLOT</name>
<organism evidence="1 2">
    <name type="scientific">Inconstantimicrobium porci</name>
    <dbReference type="NCBI Taxonomy" id="2652291"/>
    <lineage>
        <taxon>Bacteria</taxon>
        <taxon>Bacillati</taxon>
        <taxon>Bacillota</taxon>
        <taxon>Clostridia</taxon>
        <taxon>Eubacteriales</taxon>
        <taxon>Clostridiaceae</taxon>
        <taxon>Inconstantimicrobium</taxon>
    </lineage>
</organism>
<dbReference type="InterPro" id="IPR018763">
    <property type="entry name" value="DUF2334"/>
</dbReference>
<gene>
    <name evidence="1" type="ORF">FYJ33_00635</name>
</gene>
<accession>A0A7X2MVP0</accession>
<dbReference type="EMBL" id="VULX01000001">
    <property type="protein sequence ID" value="MSR89952.1"/>
    <property type="molecule type" value="Genomic_DNA"/>
</dbReference>
<protein>
    <submittedName>
        <fullName evidence="1">DUF2334 domain-containing protein</fullName>
    </submittedName>
</protein>
<reference evidence="1 2" key="1">
    <citation type="submission" date="2019-08" db="EMBL/GenBank/DDBJ databases">
        <title>In-depth cultivation of the pig gut microbiome towards novel bacterial diversity and tailored functional studies.</title>
        <authorList>
            <person name="Wylensek D."/>
            <person name="Hitch T.C.A."/>
            <person name="Clavel T."/>
        </authorList>
    </citation>
    <scope>NUCLEOTIDE SEQUENCE [LARGE SCALE GENOMIC DNA]</scope>
    <source>
        <strain evidence="1 2">WCA-383-APC-5B</strain>
    </source>
</reference>
<dbReference type="Pfam" id="PF10096">
    <property type="entry name" value="DUF2334"/>
    <property type="match status" value="1"/>
</dbReference>
<dbReference type="AlphaFoldDB" id="A0A7X2MVP0"/>
<dbReference type="RefSeq" id="WP_154529836.1">
    <property type="nucleotide sequence ID" value="NZ_JAQXTV010000132.1"/>
</dbReference>